<keyword evidence="4" id="KW-0378">Hydrolase</keyword>
<comment type="pathway">
    <text evidence="1">Protein modification; peptidyl-diphthamide biosynthesis.</text>
</comment>
<dbReference type="InterPro" id="IPR019775">
    <property type="entry name" value="WD40_repeat_CS"/>
</dbReference>
<evidence type="ECO:0000256" key="5">
    <source>
        <dbReference type="ARBA" id="ARBA00038092"/>
    </source>
</evidence>
<organism evidence="9 10">
    <name type="scientific">Coemansia brasiliensis</name>
    <dbReference type="NCBI Taxonomy" id="2650707"/>
    <lineage>
        <taxon>Eukaryota</taxon>
        <taxon>Fungi</taxon>
        <taxon>Fungi incertae sedis</taxon>
        <taxon>Zoopagomycota</taxon>
        <taxon>Kickxellomycotina</taxon>
        <taxon>Kickxellomycetes</taxon>
        <taxon>Kickxellales</taxon>
        <taxon>Kickxellaceae</taxon>
        <taxon>Coemansia</taxon>
    </lineage>
</organism>
<dbReference type="InterPro" id="IPR001680">
    <property type="entry name" value="WD40_rpt"/>
</dbReference>
<dbReference type="EC" id="3.1.1.97" evidence="6"/>
<dbReference type="PROSITE" id="PS50082">
    <property type="entry name" value="WD_REPEATS_2"/>
    <property type="match status" value="1"/>
</dbReference>
<dbReference type="Proteomes" id="UP001139887">
    <property type="component" value="Unassembled WGS sequence"/>
</dbReference>
<evidence type="ECO:0000256" key="2">
    <source>
        <dbReference type="ARBA" id="ARBA00022574"/>
    </source>
</evidence>
<dbReference type="EMBL" id="JANBUW010002189">
    <property type="protein sequence ID" value="KAJ2841412.1"/>
    <property type="molecule type" value="Genomic_DNA"/>
</dbReference>
<comment type="catalytic activity">
    <reaction evidence="7">
        <text>diphthine methyl ester-[translation elongation factor 2] + H2O = diphthine-[translation elongation factor 2] + methanol + H(+)</text>
        <dbReference type="Rhea" id="RHEA:42656"/>
        <dbReference type="Rhea" id="RHEA-COMP:10172"/>
        <dbReference type="Rhea" id="RHEA-COMP:10173"/>
        <dbReference type="ChEBI" id="CHEBI:15377"/>
        <dbReference type="ChEBI" id="CHEBI:15378"/>
        <dbReference type="ChEBI" id="CHEBI:17790"/>
        <dbReference type="ChEBI" id="CHEBI:79005"/>
        <dbReference type="ChEBI" id="CHEBI:82696"/>
        <dbReference type="EC" id="3.1.1.97"/>
    </reaction>
</comment>
<dbReference type="InterPro" id="IPR052415">
    <property type="entry name" value="Diphthine_MTase"/>
</dbReference>
<keyword evidence="3" id="KW-0677">Repeat</keyword>
<dbReference type="GO" id="GO:0005737">
    <property type="term" value="C:cytoplasm"/>
    <property type="evidence" value="ECO:0007669"/>
    <property type="project" value="TreeGrafter"/>
</dbReference>
<evidence type="ECO:0000313" key="10">
    <source>
        <dbReference type="Proteomes" id="UP001139887"/>
    </source>
</evidence>
<evidence type="ECO:0000256" key="7">
    <source>
        <dbReference type="ARBA" id="ARBA00047551"/>
    </source>
</evidence>
<comment type="caution">
    <text evidence="9">The sequence shown here is derived from an EMBL/GenBank/DDBJ whole genome shotgun (WGS) entry which is preliminary data.</text>
</comment>
<dbReference type="GO" id="GO:0061685">
    <property type="term" value="F:diphthine methylesterase activity"/>
    <property type="evidence" value="ECO:0007669"/>
    <property type="project" value="UniProtKB-EC"/>
</dbReference>
<comment type="similarity">
    <text evidence="5">Belongs to the DPH7 family.</text>
</comment>
<feature type="repeat" description="WD" evidence="8">
    <location>
        <begin position="221"/>
        <end position="263"/>
    </location>
</feature>
<protein>
    <recommendedName>
        <fullName evidence="6">methylated diphthine methylhydrolase</fullName>
        <ecNumber evidence="6">3.1.1.97</ecNumber>
    </recommendedName>
</protein>
<feature type="non-terminal residue" evidence="9">
    <location>
        <position position="324"/>
    </location>
</feature>
<dbReference type="PANTHER" id="PTHR46042">
    <property type="entry name" value="DIPHTHINE METHYLTRANSFERASE"/>
    <property type="match status" value="1"/>
</dbReference>
<evidence type="ECO:0000256" key="3">
    <source>
        <dbReference type="ARBA" id="ARBA00022737"/>
    </source>
</evidence>
<dbReference type="InterPro" id="IPR015943">
    <property type="entry name" value="WD40/YVTN_repeat-like_dom_sf"/>
</dbReference>
<dbReference type="OrthoDB" id="1930760at2759"/>
<dbReference type="SUPFAM" id="SSF50978">
    <property type="entry name" value="WD40 repeat-like"/>
    <property type="match status" value="1"/>
</dbReference>
<evidence type="ECO:0000256" key="8">
    <source>
        <dbReference type="PROSITE-ProRule" id="PRU00221"/>
    </source>
</evidence>
<dbReference type="PROSITE" id="PS00678">
    <property type="entry name" value="WD_REPEATS_1"/>
    <property type="match status" value="1"/>
</dbReference>
<reference evidence="9" key="1">
    <citation type="submission" date="2022-07" db="EMBL/GenBank/DDBJ databases">
        <title>Phylogenomic reconstructions and comparative analyses of Kickxellomycotina fungi.</title>
        <authorList>
            <person name="Reynolds N.K."/>
            <person name="Stajich J.E."/>
            <person name="Barry K."/>
            <person name="Grigoriev I.V."/>
            <person name="Crous P."/>
            <person name="Smith M.E."/>
        </authorList>
    </citation>
    <scope>NUCLEOTIDE SEQUENCE</scope>
    <source>
        <strain evidence="9">NRRL 1566</strain>
    </source>
</reference>
<evidence type="ECO:0000256" key="4">
    <source>
        <dbReference type="ARBA" id="ARBA00022801"/>
    </source>
</evidence>
<dbReference type="Gene3D" id="2.130.10.10">
    <property type="entry name" value="YVTN repeat-like/Quinoprotein amine dehydrogenase"/>
    <property type="match status" value="1"/>
</dbReference>
<dbReference type="InterPro" id="IPR036322">
    <property type="entry name" value="WD40_repeat_dom_sf"/>
</dbReference>
<dbReference type="PANTHER" id="PTHR46042:SF1">
    <property type="entry name" value="DIPHTHINE METHYLTRANSFERASE"/>
    <property type="match status" value="1"/>
</dbReference>
<dbReference type="AlphaFoldDB" id="A0A9W8I2A6"/>
<gene>
    <name evidence="9" type="ORF">IWW36_006265</name>
</gene>
<evidence type="ECO:0000313" key="9">
    <source>
        <dbReference type="EMBL" id="KAJ2841412.1"/>
    </source>
</evidence>
<dbReference type="GO" id="GO:0017183">
    <property type="term" value="P:protein histidyl modification to diphthamide"/>
    <property type="evidence" value="ECO:0007669"/>
    <property type="project" value="TreeGrafter"/>
</dbReference>
<keyword evidence="2 8" id="KW-0853">WD repeat</keyword>
<sequence length="324" mass="36149">MPTSLYSFDTEYCADSLEFYPFGETRRFLVGTYQLLQPSNAAQDTELSSKDSQRVGRIYVCDAVNGDEGMQIIEKQRIETSAIFDIKWAYNLVSSKELAGVACADGSLAVYTTGSQSDTRFLTPFAATQPQSSMCCSLDWSNRIDSSDPRVVTSYSDGSLQVFGVGESELQVIDQGQGHELEAWIGAFDYWNTSMVYSGGDDAMFKGWDLRVGFQAPIFNSQRHQAGVCSIQSNFHQQNILATGSYDENVFIWDTRNMRMPMKELHVGGGVWRLKWHPKMASRLLVGAMYNGFHILDTSDSIQLCTSFMGHESIAYGADWCQAP</sequence>
<keyword evidence="10" id="KW-1185">Reference proteome</keyword>
<evidence type="ECO:0000256" key="6">
    <source>
        <dbReference type="ARBA" id="ARBA00039131"/>
    </source>
</evidence>
<name>A0A9W8I2A6_9FUNG</name>
<proteinExistence type="inferred from homology"/>
<evidence type="ECO:0000256" key="1">
    <source>
        <dbReference type="ARBA" id="ARBA00005156"/>
    </source>
</evidence>
<dbReference type="SMART" id="SM00320">
    <property type="entry name" value="WD40"/>
    <property type="match status" value="2"/>
</dbReference>
<accession>A0A9W8I2A6</accession>